<evidence type="ECO:0000313" key="4">
    <source>
        <dbReference type="Proteomes" id="UP000006352"/>
    </source>
</evidence>
<keyword evidence="4" id="KW-1185">Reference proteome</keyword>
<feature type="compositionally biased region" description="Basic and acidic residues" evidence="2">
    <location>
        <begin position="329"/>
        <end position="338"/>
    </location>
</feature>
<accession>J4H1V1</accession>
<protein>
    <submittedName>
        <fullName evidence="3">Uncharacterized protein</fullName>
    </submittedName>
</protein>
<proteinExistence type="predicted"/>
<feature type="coiled-coil region" evidence="1">
    <location>
        <begin position="134"/>
        <end position="187"/>
    </location>
</feature>
<dbReference type="AlphaFoldDB" id="J4H1V1"/>
<evidence type="ECO:0000256" key="1">
    <source>
        <dbReference type="SAM" id="Coils"/>
    </source>
</evidence>
<feature type="region of interest" description="Disordered" evidence="2">
    <location>
        <begin position="318"/>
        <end position="348"/>
    </location>
</feature>
<evidence type="ECO:0000256" key="2">
    <source>
        <dbReference type="SAM" id="MobiDB-lite"/>
    </source>
</evidence>
<dbReference type="InParanoid" id="J4H1V1"/>
<evidence type="ECO:0000313" key="3">
    <source>
        <dbReference type="EMBL" id="CCM00414.1"/>
    </source>
</evidence>
<sequence length="511" mass="54874">MSEPQSSALRIVPGAPPPAPQSKLQKKKRKATKAKSAEPSVVDESMPDVITPEAAPIESGVKESVAAVELVAQQDEAQTPVEEGSQKPSPIIEMLSKRLKAIQKKITRIEIYSSEPPEKLNDDQKRLLKTLPGLEAVRKELEEVKKAISVHEAEVAQEYAVKQAEAIEAERQRLLEAVVEAEVAQRRKSANMLHLLRLRDRMASGNPAVMALDLDGPEGAAIYSAADTLVGDDSDSRMDFISGFLSGEGVYRDVPYSRLHDIVQLFLSLLPVITPVEEVQDTDTVDRVIEETSQVDVGVTGLPPVLASSGSFHFMQEDELESQTPESDSAERPQRDDLDSQLSAEPSTEVEIVEALVETEANSQRIVQEAVSVTTITEAIESVGDGAINWADEDEGGLPSIGSLHAEFGKPDISVPNSSVPSTPVANGARLNGQHAIARDDDGFSHARGRGRGRGGFRVAIAETGEVIVGSRMVNGGVGKVSIAVGGEEVVVEDSTRLVEGPLLLLPHRRG</sequence>
<feature type="region of interest" description="Disordered" evidence="2">
    <location>
        <begin position="1"/>
        <end position="57"/>
    </location>
</feature>
<dbReference type="STRING" id="599839.J4H1V1"/>
<name>J4H1V1_9APHY</name>
<reference evidence="3 4" key="1">
    <citation type="journal article" date="2012" name="Appl. Environ. Microbiol.">
        <title>Short-read sequencing for genomic analysis of the brown rot fungus Fibroporia radiculosa.</title>
        <authorList>
            <person name="Tang J.D."/>
            <person name="Perkins A.D."/>
            <person name="Sonstegard T.S."/>
            <person name="Schroeder S.G."/>
            <person name="Burgess S.C."/>
            <person name="Diehl S.V."/>
        </authorList>
    </citation>
    <scope>NUCLEOTIDE SEQUENCE [LARGE SCALE GENOMIC DNA]</scope>
    <source>
        <strain evidence="3 4">TFFH 294</strain>
    </source>
</reference>
<gene>
    <name evidence="3" type="ORF">FIBRA_02444</name>
</gene>
<dbReference type="EMBL" id="HE796981">
    <property type="protein sequence ID" value="CCM00414.1"/>
    <property type="molecule type" value="Genomic_DNA"/>
</dbReference>
<dbReference type="GeneID" id="24095325"/>
<dbReference type="Proteomes" id="UP000006352">
    <property type="component" value="Unassembled WGS sequence"/>
</dbReference>
<dbReference type="RefSeq" id="XP_012179697.1">
    <property type="nucleotide sequence ID" value="XM_012324307.1"/>
</dbReference>
<organism evidence="3 4">
    <name type="scientific">Fibroporia radiculosa</name>
    <dbReference type="NCBI Taxonomy" id="599839"/>
    <lineage>
        <taxon>Eukaryota</taxon>
        <taxon>Fungi</taxon>
        <taxon>Dikarya</taxon>
        <taxon>Basidiomycota</taxon>
        <taxon>Agaricomycotina</taxon>
        <taxon>Agaricomycetes</taxon>
        <taxon>Polyporales</taxon>
        <taxon>Fibroporiaceae</taxon>
        <taxon>Fibroporia</taxon>
    </lineage>
</organism>
<dbReference type="HOGENOM" id="CLU_037443_0_0_1"/>
<dbReference type="OrthoDB" id="2409325at2759"/>
<keyword evidence="1" id="KW-0175">Coiled coil</keyword>
<feature type="compositionally biased region" description="Basic residues" evidence="2">
    <location>
        <begin position="24"/>
        <end position="33"/>
    </location>
</feature>